<accession>A0AAN6GWI2</accession>
<dbReference type="Gene3D" id="3.30.70.1730">
    <property type="match status" value="1"/>
</dbReference>
<dbReference type="PANTHER" id="PTHR11560">
    <property type="entry name" value="39S RIBOSOMAL PROTEIN L10, MITOCHONDRIAL"/>
    <property type="match status" value="1"/>
</dbReference>
<gene>
    <name evidence="3" type="ORF">OC846_002682</name>
</gene>
<dbReference type="Proteomes" id="UP001176517">
    <property type="component" value="Unassembled WGS sequence"/>
</dbReference>
<dbReference type="AlphaFoldDB" id="A0AAN6GWI2"/>
<feature type="region of interest" description="Disordered" evidence="2">
    <location>
        <begin position="280"/>
        <end position="303"/>
    </location>
</feature>
<dbReference type="InterPro" id="IPR043141">
    <property type="entry name" value="Ribosomal_uL10-like_sf"/>
</dbReference>
<feature type="region of interest" description="Disordered" evidence="2">
    <location>
        <begin position="63"/>
        <end position="167"/>
    </location>
</feature>
<proteinExistence type="inferred from homology"/>
<evidence type="ECO:0000313" key="3">
    <source>
        <dbReference type="EMBL" id="KAK0552959.1"/>
    </source>
</evidence>
<feature type="compositionally biased region" description="Low complexity" evidence="2">
    <location>
        <begin position="114"/>
        <end position="127"/>
    </location>
</feature>
<feature type="compositionally biased region" description="Pro residues" evidence="2">
    <location>
        <begin position="150"/>
        <end position="159"/>
    </location>
</feature>
<evidence type="ECO:0000313" key="4">
    <source>
        <dbReference type="Proteomes" id="UP001176517"/>
    </source>
</evidence>
<dbReference type="EMBL" id="JAPDMZ010000056">
    <property type="protein sequence ID" value="KAK0552959.1"/>
    <property type="molecule type" value="Genomic_DNA"/>
</dbReference>
<comment type="caution">
    <text evidence="3">The sequence shown here is derived from an EMBL/GenBank/DDBJ whole genome shotgun (WGS) entry which is preliminary data.</text>
</comment>
<dbReference type="InterPro" id="IPR047865">
    <property type="entry name" value="Ribosomal_uL10_bac_type"/>
</dbReference>
<name>A0AAN6GWI2_9BASI</name>
<reference evidence="3" key="1">
    <citation type="journal article" date="2023" name="PhytoFront">
        <title>Draft Genome Resources of Seven Strains of Tilletia horrida, Causal Agent of Kernel Smut of Rice.</title>
        <authorList>
            <person name="Khanal S."/>
            <person name="Antony Babu S."/>
            <person name="Zhou X.G."/>
        </authorList>
    </citation>
    <scope>NUCLEOTIDE SEQUENCE</scope>
    <source>
        <strain evidence="3">TX6</strain>
    </source>
</reference>
<keyword evidence="4" id="KW-1185">Reference proteome</keyword>
<protein>
    <submittedName>
        <fullName evidence="3">Uncharacterized protein</fullName>
    </submittedName>
</protein>
<evidence type="ECO:0000256" key="1">
    <source>
        <dbReference type="ARBA" id="ARBA00008889"/>
    </source>
</evidence>
<dbReference type="SUPFAM" id="SSF160369">
    <property type="entry name" value="Ribosomal protein L10-like"/>
    <property type="match status" value="1"/>
</dbReference>
<evidence type="ECO:0000256" key="2">
    <source>
        <dbReference type="SAM" id="MobiDB-lite"/>
    </source>
</evidence>
<organism evidence="3 4">
    <name type="scientific">Tilletia horrida</name>
    <dbReference type="NCBI Taxonomy" id="155126"/>
    <lineage>
        <taxon>Eukaryota</taxon>
        <taxon>Fungi</taxon>
        <taxon>Dikarya</taxon>
        <taxon>Basidiomycota</taxon>
        <taxon>Ustilaginomycotina</taxon>
        <taxon>Exobasidiomycetes</taxon>
        <taxon>Tilletiales</taxon>
        <taxon>Tilletiaceae</taxon>
        <taxon>Tilletia</taxon>
    </lineage>
</organism>
<feature type="compositionally biased region" description="Low complexity" evidence="2">
    <location>
        <begin position="94"/>
        <end position="106"/>
    </location>
</feature>
<sequence>MMASRSSITAGIRIVSASASASGSSSSSSSSRLLQHASRQASSSSSSSMASLLKTTPAAALATPGLTFTSPTSKHPHAPQPQTSSINMCTVGILPSSPHLLPPHRLQPSHHTHAAQQQHHLSQSLSPRYFSTSVPTPSLQPATSASPSAASPPSPPPATLQPQTKHVRVTYSPERKYPARKSFLYNAYARLLASSDLVVLLQYGNLTVSEWNKLRSDLTAIPTPSSNTPRASIVAVRAALLRALLRSHPNAHVNKLANACSGPLAFLYFPTAALVRSVSEEKEAPAAPEGQQDSTAESPTIDDIDPRYVEKVLTVIDKAFGAKAVPAPPKDLDPFSAATLEGTQLTQGNPRILPLGALFYPSRAVQPASSPAAAESESSSSSTAVPEGFEAVPESAQPPTRLLPVLSLRAIASHSPDLATLRAQMVGLIGAPAQSLVGILAAAGGAGLVRVLRGYVAGLEQEGEKDKDA</sequence>
<feature type="compositionally biased region" description="Low complexity" evidence="2">
    <location>
        <begin position="135"/>
        <end position="149"/>
    </location>
</feature>
<feature type="region of interest" description="Disordered" evidence="2">
    <location>
        <begin position="369"/>
        <end position="396"/>
    </location>
</feature>
<comment type="similarity">
    <text evidence="1">Belongs to the universal ribosomal protein uL10 family.</text>
</comment>
<feature type="region of interest" description="Disordered" evidence="2">
    <location>
        <begin position="17"/>
        <end position="50"/>
    </location>
</feature>
<feature type="compositionally biased region" description="Low complexity" evidence="2">
    <location>
        <begin position="369"/>
        <end position="382"/>
    </location>
</feature>